<dbReference type="SUPFAM" id="SSF48726">
    <property type="entry name" value="Immunoglobulin"/>
    <property type="match status" value="2"/>
</dbReference>
<evidence type="ECO:0000256" key="7">
    <source>
        <dbReference type="SAM" id="SignalP"/>
    </source>
</evidence>
<evidence type="ECO:0000256" key="2">
    <source>
        <dbReference type="ARBA" id="ARBA00022692"/>
    </source>
</evidence>
<evidence type="ECO:0000256" key="1">
    <source>
        <dbReference type="ARBA" id="ARBA00004370"/>
    </source>
</evidence>
<dbReference type="InterPro" id="IPR007110">
    <property type="entry name" value="Ig-like_dom"/>
</dbReference>
<dbReference type="GO" id="GO:0050852">
    <property type="term" value="P:T cell receptor signaling pathway"/>
    <property type="evidence" value="ECO:0007669"/>
    <property type="project" value="TreeGrafter"/>
</dbReference>
<evidence type="ECO:0000313" key="9">
    <source>
        <dbReference type="Ensembl" id="ENSOMEP00000021149.1"/>
    </source>
</evidence>
<evidence type="ECO:0000256" key="4">
    <source>
        <dbReference type="ARBA" id="ARBA00023136"/>
    </source>
</evidence>
<keyword evidence="5" id="KW-0393">Immunoglobulin domain</keyword>
<feature type="transmembrane region" description="Helical" evidence="6">
    <location>
        <begin position="225"/>
        <end position="246"/>
    </location>
</feature>
<keyword evidence="7" id="KW-0732">Signal</keyword>
<evidence type="ECO:0000259" key="8">
    <source>
        <dbReference type="PROSITE" id="PS50835"/>
    </source>
</evidence>
<feature type="chain" id="PRO_5017424953" evidence="7">
    <location>
        <begin position="19"/>
        <end position="281"/>
    </location>
</feature>
<dbReference type="GeneID" id="112156400"/>
<dbReference type="PANTHER" id="PTHR24100">
    <property type="entry name" value="BUTYROPHILIN"/>
    <property type="match status" value="1"/>
</dbReference>
<dbReference type="Proteomes" id="UP000261560">
    <property type="component" value="Unplaced"/>
</dbReference>
<dbReference type="InterPro" id="IPR003599">
    <property type="entry name" value="Ig_sub"/>
</dbReference>
<keyword evidence="2 6" id="KW-0812">Transmembrane</keyword>
<evidence type="ECO:0000256" key="6">
    <source>
        <dbReference type="SAM" id="Phobius"/>
    </source>
</evidence>
<accession>A0A3B3CVH7</accession>
<comment type="subcellular location">
    <subcellularLocation>
        <location evidence="1">Membrane</location>
    </subcellularLocation>
</comment>
<feature type="domain" description="Ig-like" evidence="8">
    <location>
        <begin position="129"/>
        <end position="217"/>
    </location>
</feature>
<evidence type="ECO:0000313" key="10">
    <source>
        <dbReference type="Proteomes" id="UP000261560"/>
    </source>
</evidence>
<dbReference type="AlphaFoldDB" id="A0A3B3CVH7"/>
<dbReference type="GO" id="GO:0005102">
    <property type="term" value="F:signaling receptor binding"/>
    <property type="evidence" value="ECO:0007669"/>
    <property type="project" value="TreeGrafter"/>
</dbReference>
<dbReference type="PROSITE" id="PS50835">
    <property type="entry name" value="IG_LIKE"/>
    <property type="match status" value="2"/>
</dbReference>
<dbReference type="Gene3D" id="2.60.40.10">
    <property type="entry name" value="Immunoglobulins"/>
    <property type="match status" value="2"/>
</dbReference>
<dbReference type="InterPro" id="IPR053896">
    <property type="entry name" value="BTN3A2-like_Ig-C"/>
</dbReference>
<dbReference type="InterPro" id="IPR036179">
    <property type="entry name" value="Ig-like_dom_sf"/>
</dbReference>
<dbReference type="InterPro" id="IPR013783">
    <property type="entry name" value="Ig-like_fold"/>
</dbReference>
<organism evidence="9 10">
    <name type="scientific">Oryzias melastigma</name>
    <name type="common">Marine medaka</name>
    <dbReference type="NCBI Taxonomy" id="30732"/>
    <lineage>
        <taxon>Eukaryota</taxon>
        <taxon>Metazoa</taxon>
        <taxon>Chordata</taxon>
        <taxon>Craniata</taxon>
        <taxon>Vertebrata</taxon>
        <taxon>Euteleostomi</taxon>
        <taxon>Actinopterygii</taxon>
        <taxon>Neopterygii</taxon>
        <taxon>Teleostei</taxon>
        <taxon>Neoteleostei</taxon>
        <taxon>Acanthomorphata</taxon>
        <taxon>Ovalentaria</taxon>
        <taxon>Atherinomorphae</taxon>
        <taxon>Beloniformes</taxon>
        <taxon>Adrianichthyidae</taxon>
        <taxon>Oryziinae</taxon>
        <taxon>Oryzias</taxon>
    </lineage>
</organism>
<evidence type="ECO:0000256" key="5">
    <source>
        <dbReference type="ARBA" id="ARBA00023319"/>
    </source>
</evidence>
<name>A0A3B3CVH7_ORYME</name>
<reference evidence="9" key="1">
    <citation type="submission" date="2025-08" db="UniProtKB">
        <authorList>
            <consortium name="Ensembl"/>
        </authorList>
    </citation>
    <scope>IDENTIFICATION</scope>
</reference>
<dbReference type="RefSeq" id="XP_024144432.1">
    <property type="nucleotide sequence ID" value="XM_024288664.2"/>
</dbReference>
<reference evidence="9" key="2">
    <citation type="submission" date="2025-09" db="UniProtKB">
        <authorList>
            <consortium name="Ensembl"/>
        </authorList>
    </citation>
    <scope>IDENTIFICATION</scope>
</reference>
<dbReference type="Ensembl" id="ENSOMET00000036458.1">
    <property type="protein sequence ID" value="ENSOMEP00000021149.1"/>
    <property type="gene ID" value="ENSOMEG00000023043.1"/>
</dbReference>
<proteinExistence type="predicted"/>
<sequence>MQRCFLMLLLLLVTSVRGVTAPPPSTVMVEVGADAVLPCHLGLAVNPSTLRMECFRSDLTSDYVFVWVEGRERVNQKPQLYQGRTSVLFDTMKLEEVSLNLANVTALDEGTYICRVPRHGRSCSVQLLPYASSPPAVRVVREVGSTAELWCKSAGWHPKPNVSWLDETGKLLPAESVETLRDADGLFKVSSRVSVDKRWSQSATCRLQSVAQSRETSVQIRVLTWYMYGVLVLGLIGVCVAAGFLVQDFRLRNRNVHGKDAKLEVNVPAGQEAQAEQKVQV</sequence>
<dbReference type="FunFam" id="2.60.40.10:FF:000088">
    <property type="entry name" value="Butyrophilin subfamily 1 member A1"/>
    <property type="match status" value="1"/>
</dbReference>
<dbReference type="GeneTree" id="ENSGT01050000244843"/>
<feature type="domain" description="Ig-like" evidence="8">
    <location>
        <begin position="24"/>
        <end position="116"/>
    </location>
</feature>
<keyword evidence="10" id="KW-1185">Reference proteome</keyword>
<protein>
    <submittedName>
        <fullName evidence="9">Butyrophilin subfamily 2 member A2-like</fullName>
    </submittedName>
</protein>
<dbReference type="GO" id="GO:0009897">
    <property type="term" value="C:external side of plasma membrane"/>
    <property type="evidence" value="ECO:0007669"/>
    <property type="project" value="TreeGrafter"/>
</dbReference>
<dbReference type="KEGG" id="oml:112156400"/>
<dbReference type="SMART" id="SM00409">
    <property type="entry name" value="IG"/>
    <property type="match status" value="1"/>
</dbReference>
<dbReference type="GO" id="GO:0001817">
    <property type="term" value="P:regulation of cytokine production"/>
    <property type="evidence" value="ECO:0007669"/>
    <property type="project" value="TreeGrafter"/>
</dbReference>
<dbReference type="OMA" id="IQCESAG"/>
<keyword evidence="3 6" id="KW-1133">Transmembrane helix</keyword>
<evidence type="ECO:0000256" key="3">
    <source>
        <dbReference type="ARBA" id="ARBA00022989"/>
    </source>
</evidence>
<dbReference type="InterPro" id="IPR013106">
    <property type="entry name" value="Ig_V-set"/>
</dbReference>
<dbReference type="InterPro" id="IPR050504">
    <property type="entry name" value="IgSF_BTN/MOG"/>
</dbReference>
<dbReference type="Pfam" id="PF22705">
    <property type="entry name" value="C2-set_3"/>
    <property type="match status" value="1"/>
</dbReference>
<dbReference type="PANTHER" id="PTHR24100:SF151">
    <property type="entry name" value="ICOS LIGAND"/>
    <property type="match status" value="1"/>
</dbReference>
<keyword evidence="4 6" id="KW-0472">Membrane</keyword>
<dbReference type="Pfam" id="PF07686">
    <property type="entry name" value="V-set"/>
    <property type="match status" value="1"/>
</dbReference>
<feature type="signal peptide" evidence="7">
    <location>
        <begin position="1"/>
        <end position="18"/>
    </location>
</feature>